<dbReference type="InterPro" id="IPR021765">
    <property type="entry name" value="UstYa-like"/>
</dbReference>
<dbReference type="EMBL" id="FJOG01000015">
    <property type="protein sequence ID" value="CZR60198.1"/>
    <property type="molecule type" value="Genomic_DNA"/>
</dbReference>
<comment type="pathway">
    <text evidence="1">Mycotoxin biosynthesis.</text>
</comment>
<sequence>MYPKLSKYTPVRGDDKEKSDGFYQKTSSQAWTTARRIYSIILHLFVVLLLFLLTRSHHVQTQFKTRLLPSELAFAHDAIQYEEVTFDPSGFWDDASQASPYEGLPWPETDVKWSKLIDVGMYSLTEKEYGSLPLETTTVPGKLDEYLVTFEVFHQLHCLYVTPILKKGEK</sequence>
<evidence type="ECO:0000256" key="4">
    <source>
        <dbReference type="SAM" id="Phobius"/>
    </source>
</evidence>
<gene>
    <name evidence="5" type="ORF">PAC_10094</name>
</gene>
<feature type="region of interest" description="Disordered" evidence="3">
    <location>
        <begin position="1"/>
        <end position="21"/>
    </location>
</feature>
<keyword evidence="4" id="KW-1133">Transmembrane helix</keyword>
<dbReference type="PANTHER" id="PTHR33365:SF4">
    <property type="entry name" value="CYCLOCHLOROTINE BIOSYNTHESIS PROTEIN O"/>
    <property type="match status" value="1"/>
</dbReference>
<protein>
    <submittedName>
        <fullName evidence="5">Uncharacterized protein</fullName>
    </submittedName>
</protein>
<accession>A0A1L7X5A3</accession>
<keyword evidence="6" id="KW-1185">Reference proteome</keyword>
<evidence type="ECO:0000256" key="1">
    <source>
        <dbReference type="ARBA" id="ARBA00004685"/>
    </source>
</evidence>
<dbReference type="PANTHER" id="PTHR33365">
    <property type="entry name" value="YALI0B05434P"/>
    <property type="match status" value="1"/>
</dbReference>
<reference evidence="5 6" key="1">
    <citation type="submission" date="2016-03" db="EMBL/GenBank/DDBJ databases">
        <authorList>
            <person name="Ploux O."/>
        </authorList>
    </citation>
    <scope>NUCLEOTIDE SEQUENCE [LARGE SCALE GENOMIC DNA]</scope>
    <source>
        <strain evidence="5 6">UAMH 11012</strain>
    </source>
</reference>
<name>A0A1L7X5A3_9HELO</name>
<keyword evidence="4" id="KW-0472">Membrane</keyword>
<proteinExistence type="inferred from homology"/>
<dbReference type="AlphaFoldDB" id="A0A1L7X5A3"/>
<feature type="transmembrane region" description="Helical" evidence="4">
    <location>
        <begin position="37"/>
        <end position="54"/>
    </location>
</feature>
<evidence type="ECO:0000256" key="2">
    <source>
        <dbReference type="ARBA" id="ARBA00035112"/>
    </source>
</evidence>
<comment type="similarity">
    <text evidence="2">Belongs to the ustYa family.</text>
</comment>
<keyword evidence="4" id="KW-0812">Transmembrane</keyword>
<evidence type="ECO:0000256" key="3">
    <source>
        <dbReference type="SAM" id="MobiDB-lite"/>
    </source>
</evidence>
<evidence type="ECO:0000313" key="6">
    <source>
        <dbReference type="Proteomes" id="UP000184330"/>
    </source>
</evidence>
<dbReference type="OrthoDB" id="3687641at2759"/>
<evidence type="ECO:0000313" key="5">
    <source>
        <dbReference type="EMBL" id="CZR60198.1"/>
    </source>
</evidence>
<dbReference type="GO" id="GO:0043386">
    <property type="term" value="P:mycotoxin biosynthetic process"/>
    <property type="evidence" value="ECO:0007669"/>
    <property type="project" value="InterPro"/>
</dbReference>
<dbReference type="Pfam" id="PF11807">
    <property type="entry name" value="UstYa"/>
    <property type="match status" value="1"/>
</dbReference>
<dbReference type="Proteomes" id="UP000184330">
    <property type="component" value="Unassembled WGS sequence"/>
</dbReference>
<organism evidence="5 6">
    <name type="scientific">Phialocephala subalpina</name>
    <dbReference type="NCBI Taxonomy" id="576137"/>
    <lineage>
        <taxon>Eukaryota</taxon>
        <taxon>Fungi</taxon>
        <taxon>Dikarya</taxon>
        <taxon>Ascomycota</taxon>
        <taxon>Pezizomycotina</taxon>
        <taxon>Leotiomycetes</taxon>
        <taxon>Helotiales</taxon>
        <taxon>Mollisiaceae</taxon>
        <taxon>Phialocephala</taxon>
        <taxon>Phialocephala fortinii species complex</taxon>
    </lineage>
</organism>